<reference evidence="3 4" key="1">
    <citation type="submission" date="2020-12" db="EMBL/GenBank/DDBJ databases">
        <title>Whole genome sequences of gut porcine anaerobes.</title>
        <authorList>
            <person name="Kubasova T."/>
            <person name="Jahodarova E."/>
            <person name="Rychlik I."/>
        </authorList>
    </citation>
    <scope>NUCLEOTIDE SEQUENCE [LARGE SCALE GENOMIC DNA]</scope>
    <source>
        <strain evidence="3 4">An867</strain>
    </source>
</reference>
<keyword evidence="1" id="KW-0808">Transferase</keyword>
<dbReference type="SUPFAM" id="SSF51161">
    <property type="entry name" value="Trimeric LpxA-like enzymes"/>
    <property type="match status" value="1"/>
</dbReference>
<dbReference type="InterPro" id="IPR018357">
    <property type="entry name" value="Hexapep_transf_CS"/>
</dbReference>
<name>A0ABS9CQW6_9FIRM</name>
<organism evidence="3 4">
    <name type="scientific">Anaeromassilibacillus senegalensis</name>
    <dbReference type="NCBI Taxonomy" id="1673717"/>
    <lineage>
        <taxon>Bacteria</taxon>
        <taxon>Bacillati</taxon>
        <taxon>Bacillota</taxon>
        <taxon>Clostridia</taxon>
        <taxon>Eubacteriales</taxon>
        <taxon>Acutalibacteraceae</taxon>
        <taxon>Anaeromassilibacillus</taxon>
    </lineage>
</organism>
<dbReference type="GO" id="GO:0016746">
    <property type="term" value="F:acyltransferase activity"/>
    <property type="evidence" value="ECO:0007669"/>
    <property type="project" value="UniProtKB-KW"/>
</dbReference>
<evidence type="ECO:0000256" key="2">
    <source>
        <dbReference type="ARBA" id="ARBA00022737"/>
    </source>
</evidence>
<dbReference type="EMBL" id="JAFBIT010000002">
    <property type="protein sequence ID" value="MCF2652695.1"/>
    <property type="molecule type" value="Genomic_DNA"/>
</dbReference>
<proteinExistence type="predicted"/>
<keyword evidence="3" id="KW-0012">Acyltransferase</keyword>
<dbReference type="Gene3D" id="2.160.10.10">
    <property type="entry name" value="Hexapeptide repeat proteins"/>
    <property type="match status" value="1"/>
</dbReference>
<evidence type="ECO:0000313" key="3">
    <source>
        <dbReference type="EMBL" id="MCF2652695.1"/>
    </source>
</evidence>
<dbReference type="InterPro" id="IPR011004">
    <property type="entry name" value="Trimer_LpxA-like_sf"/>
</dbReference>
<dbReference type="PROSITE" id="PS00101">
    <property type="entry name" value="HEXAPEP_TRANSFERASES"/>
    <property type="match status" value="1"/>
</dbReference>
<sequence>MRTDFSERQCLRKERRELSSVNRFKQLFQRYILGKTPEQIELARLVEKGLKVGRNTAINAGFSIDGAWPWLISIGDDVTISTNVTILAHDASTNIVRQSTRLGRVTIGNNVFIGTRAVILCGVTVGDNVVIGAGSVVTHDLPSDGVYAGVPARRICSIEAYREKYEKLRAERPDFSQIRPWNQWAGATEAEKQQMYDGLADGIGFI</sequence>
<dbReference type="Proteomes" id="UP001299220">
    <property type="component" value="Unassembled WGS sequence"/>
</dbReference>
<dbReference type="InterPro" id="IPR001451">
    <property type="entry name" value="Hexapep"/>
</dbReference>
<dbReference type="PANTHER" id="PTHR23416">
    <property type="entry name" value="SIALIC ACID SYNTHASE-RELATED"/>
    <property type="match status" value="1"/>
</dbReference>
<dbReference type="InterPro" id="IPR051159">
    <property type="entry name" value="Hexapeptide_acetyltransf"/>
</dbReference>
<dbReference type="CDD" id="cd04647">
    <property type="entry name" value="LbH_MAT_like"/>
    <property type="match status" value="1"/>
</dbReference>
<dbReference type="Pfam" id="PF14602">
    <property type="entry name" value="Hexapep_2"/>
    <property type="match status" value="1"/>
</dbReference>
<accession>A0ABS9CQW6</accession>
<keyword evidence="4" id="KW-1185">Reference proteome</keyword>
<protein>
    <submittedName>
        <fullName evidence="3">Acyltransferase</fullName>
    </submittedName>
</protein>
<comment type="caution">
    <text evidence="3">The sequence shown here is derived from an EMBL/GenBank/DDBJ whole genome shotgun (WGS) entry which is preliminary data.</text>
</comment>
<evidence type="ECO:0000256" key="1">
    <source>
        <dbReference type="ARBA" id="ARBA00022679"/>
    </source>
</evidence>
<evidence type="ECO:0000313" key="4">
    <source>
        <dbReference type="Proteomes" id="UP001299220"/>
    </source>
</evidence>
<keyword evidence="2" id="KW-0677">Repeat</keyword>
<gene>
    <name evidence="3" type="ORF">JQM67_08775</name>
</gene>